<keyword evidence="6 8" id="KW-1133">Transmembrane helix</keyword>
<dbReference type="AlphaFoldDB" id="A0A151A3A6"/>
<accession>A0A151A3A6</accession>
<keyword evidence="7 8" id="KW-0472">Membrane</keyword>
<feature type="transmembrane region" description="Helical" evidence="8">
    <location>
        <begin position="315"/>
        <end position="337"/>
    </location>
</feature>
<dbReference type="Proteomes" id="UP000075418">
    <property type="component" value="Unassembled WGS sequence"/>
</dbReference>
<dbReference type="GO" id="GO:0022857">
    <property type="term" value="F:transmembrane transporter activity"/>
    <property type="evidence" value="ECO:0007669"/>
    <property type="project" value="InterPro"/>
</dbReference>
<dbReference type="PANTHER" id="PTHR30047:SF7">
    <property type="entry name" value="HIGH-AFFINITY CHOLINE TRANSPORT PROTEIN"/>
    <property type="match status" value="1"/>
</dbReference>
<feature type="transmembrane region" description="Helical" evidence="8">
    <location>
        <begin position="149"/>
        <end position="168"/>
    </location>
</feature>
<proteinExistence type="inferred from homology"/>
<gene>
    <name evidence="9" type="ORF">A0131_03150</name>
</gene>
<evidence type="ECO:0000313" key="10">
    <source>
        <dbReference type="Proteomes" id="UP000075418"/>
    </source>
</evidence>
<reference evidence="9 10" key="1">
    <citation type="submission" date="2016-02" db="EMBL/GenBank/DDBJ databases">
        <title>Draft genome sequence of hydrocarbon degrading Staphylococcus saprophyticus Strain CNV2, isolated from crude-oil contaminated soil from Noonmati Oil Refinery, Guwahati, Assam, India.</title>
        <authorList>
            <person name="Mukherjee A."/>
            <person name="Chettri B."/>
            <person name="Langpoklakpam J."/>
            <person name="Singh A.K."/>
            <person name="Chattopadhyay D.J."/>
        </authorList>
    </citation>
    <scope>NUCLEOTIDE SEQUENCE [LARGE SCALE GENOMIC DNA]</scope>
    <source>
        <strain evidence="9 10">CNV2</strain>
    </source>
</reference>
<feature type="transmembrane region" description="Helical" evidence="8">
    <location>
        <begin position="196"/>
        <end position="222"/>
    </location>
</feature>
<evidence type="ECO:0000256" key="7">
    <source>
        <dbReference type="ARBA" id="ARBA00023136"/>
    </source>
</evidence>
<comment type="subcellular location">
    <subcellularLocation>
        <location evidence="1">Cell membrane</location>
        <topology evidence="1">Multi-pass membrane protein</topology>
    </subcellularLocation>
</comment>
<evidence type="ECO:0000256" key="3">
    <source>
        <dbReference type="ARBA" id="ARBA00022448"/>
    </source>
</evidence>
<evidence type="ECO:0000256" key="6">
    <source>
        <dbReference type="ARBA" id="ARBA00022989"/>
    </source>
</evidence>
<feature type="transmembrane region" description="Helical" evidence="8">
    <location>
        <begin position="471"/>
        <end position="494"/>
    </location>
</feature>
<evidence type="ECO:0000256" key="8">
    <source>
        <dbReference type="SAM" id="Phobius"/>
    </source>
</evidence>
<keyword evidence="5 8" id="KW-0812">Transmembrane</keyword>
<feature type="transmembrane region" description="Helical" evidence="8">
    <location>
        <begin position="234"/>
        <end position="256"/>
    </location>
</feature>
<organism evidence="9 10">
    <name type="scientific">Staphylococcus kloosii</name>
    <dbReference type="NCBI Taxonomy" id="29384"/>
    <lineage>
        <taxon>Bacteria</taxon>
        <taxon>Bacillati</taxon>
        <taxon>Bacillota</taxon>
        <taxon>Bacilli</taxon>
        <taxon>Bacillales</taxon>
        <taxon>Staphylococcaceae</taxon>
        <taxon>Staphylococcus</taxon>
    </lineage>
</organism>
<feature type="transmembrane region" description="Helical" evidence="8">
    <location>
        <begin position="445"/>
        <end position="465"/>
    </location>
</feature>
<comment type="similarity">
    <text evidence="2">Belongs to the BCCT transporter (TC 2.A.15) family.</text>
</comment>
<evidence type="ECO:0000256" key="2">
    <source>
        <dbReference type="ARBA" id="ARBA00005658"/>
    </source>
</evidence>
<keyword evidence="4" id="KW-1003">Cell membrane</keyword>
<name>A0A151A3A6_9STAP</name>
<comment type="caution">
    <text evidence="9">The sequence shown here is derived from an EMBL/GenBank/DDBJ whole genome shotgun (WGS) entry which is preliminary data.</text>
</comment>
<feature type="transmembrane region" description="Helical" evidence="8">
    <location>
        <begin position="92"/>
        <end position="111"/>
    </location>
</feature>
<keyword evidence="3" id="KW-0813">Transport</keyword>
<evidence type="ECO:0000313" key="9">
    <source>
        <dbReference type="EMBL" id="KYH13803.1"/>
    </source>
</evidence>
<dbReference type="EMBL" id="LUGM01000002">
    <property type="protein sequence ID" value="KYH13803.1"/>
    <property type="molecule type" value="Genomic_DNA"/>
</dbReference>
<sequence>MIHRKLKDKLDWPVFIISGGVLIIFVIMSSLFTKATSHFIQQGFHYSITYFGAFWQFLLLATFAVGLFLSITKYGRVRLGNTSKPEMGYFKWAAIIITSGLGAGAIFWAAAEPMYYFIDVPPTMDASIKNKSVEAIPAAMAQSFTSWGYTAWAVYGAVSGIIIMYAHYNKGMKILPRTLLYPIFGKKLERNGLGSLIDIFCILGAVAGTIGTIGFFGFQFSYWLHSIFGVPDNIITQVVSVVGLIIVVTFSAVTGIDKGIQFLSKLNVWLALGVAAFIILIGPGLFILQTFMSSYGTYITHFISISTFRGDNKWAGAWMLFFFGWFIGYGPLMGMLVARVSRGRTIREIFILVSILAGLVSQIWFTILGGSGLFYERHQSGTISNPLEKNGLPAAVISIANHLPLGTIVVIALLLLTLIFVITTADTMSYSISMSVTGEGDPPKLVRVFWVAVMGAISVILINIGEGSIDAIQSFIIITAVPISIIMLPVIWTAPAIAHKLAKEQGIIKAKEKNTVFKFLVPNQILKYTGNDKEKD</sequence>
<evidence type="ECO:0000256" key="1">
    <source>
        <dbReference type="ARBA" id="ARBA00004651"/>
    </source>
</evidence>
<dbReference type="Pfam" id="PF02028">
    <property type="entry name" value="BCCT"/>
    <property type="match status" value="1"/>
</dbReference>
<feature type="transmembrane region" description="Helical" evidence="8">
    <location>
        <begin position="268"/>
        <end position="295"/>
    </location>
</feature>
<dbReference type="PANTHER" id="PTHR30047">
    <property type="entry name" value="HIGH-AFFINITY CHOLINE TRANSPORT PROTEIN-RELATED"/>
    <property type="match status" value="1"/>
</dbReference>
<feature type="transmembrane region" description="Helical" evidence="8">
    <location>
        <begin position="395"/>
        <end position="424"/>
    </location>
</feature>
<feature type="transmembrane region" description="Helical" evidence="8">
    <location>
        <begin position="349"/>
        <end position="375"/>
    </location>
</feature>
<dbReference type="GO" id="GO:0005886">
    <property type="term" value="C:plasma membrane"/>
    <property type="evidence" value="ECO:0007669"/>
    <property type="project" value="UniProtKB-SubCell"/>
</dbReference>
<evidence type="ECO:0000256" key="4">
    <source>
        <dbReference type="ARBA" id="ARBA00022475"/>
    </source>
</evidence>
<dbReference type="RefSeq" id="WP_061854034.1">
    <property type="nucleotide sequence ID" value="NZ_LUGM01000002.1"/>
</dbReference>
<feature type="transmembrane region" description="Helical" evidence="8">
    <location>
        <begin position="53"/>
        <end position="71"/>
    </location>
</feature>
<feature type="transmembrane region" description="Helical" evidence="8">
    <location>
        <begin position="12"/>
        <end position="33"/>
    </location>
</feature>
<dbReference type="InterPro" id="IPR000060">
    <property type="entry name" value="BCCT_transptr"/>
</dbReference>
<evidence type="ECO:0000256" key="5">
    <source>
        <dbReference type="ARBA" id="ARBA00022692"/>
    </source>
</evidence>
<protein>
    <submittedName>
        <fullName evidence="9">BCCT transporter</fullName>
    </submittedName>
</protein>